<evidence type="ECO:0000256" key="2">
    <source>
        <dbReference type="ARBA" id="ARBA00022574"/>
    </source>
</evidence>
<keyword evidence="7" id="KW-1185">Reference proteome</keyword>
<dbReference type="SMART" id="SM00320">
    <property type="entry name" value="WD40"/>
    <property type="match status" value="7"/>
</dbReference>
<dbReference type="VEuPathDB" id="VectorBase:PPAPM1_002898"/>
<dbReference type="Proteomes" id="UP000092462">
    <property type="component" value="Unassembled WGS sequence"/>
</dbReference>
<proteinExistence type="predicted"/>
<keyword evidence="2" id="KW-0853">WD repeat</keyword>
<dbReference type="CDD" id="cd00200">
    <property type="entry name" value="WD40"/>
    <property type="match status" value="1"/>
</dbReference>
<reference evidence="6" key="1">
    <citation type="submission" date="2022-08" db="UniProtKB">
        <authorList>
            <consortium name="EnsemblMetazoa"/>
        </authorList>
    </citation>
    <scope>IDENTIFICATION</scope>
    <source>
        <strain evidence="6">Israel</strain>
    </source>
</reference>
<evidence type="ECO:0000256" key="1">
    <source>
        <dbReference type="ARBA" id="ARBA00004123"/>
    </source>
</evidence>
<dbReference type="GO" id="GO:0032040">
    <property type="term" value="C:small-subunit processome"/>
    <property type="evidence" value="ECO:0007669"/>
    <property type="project" value="TreeGrafter"/>
</dbReference>
<feature type="compositionally biased region" description="Acidic residues" evidence="5">
    <location>
        <begin position="59"/>
        <end position="87"/>
    </location>
</feature>
<evidence type="ECO:0000313" key="7">
    <source>
        <dbReference type="Proteomes" id="UP000092462"/>
    </source>
</evidence>
<name>A0A1B0DPD2_PHLPP</name>
<dbReference type="Gene3D" id="2.130.10.10">
    <property type="entry name" value="YVTN repeat-like/Quinoprotein amine dehydrogenase"/>
    <property type="match status" value="1"/>
</dbReference>
<keyword evidence="4" id="KW-0539">Nucleus</keyword>
<protein>
    <submittedName>
        <fullName evidence="6">Uncharacterized protein</fullName>
    </submittedName>
</protein>
<evidence type="ECO:0000256" key="5">
    <source>
        <dbReference type="SAM" id="MobiDB-lite"/>
    </source>
</evidence>
<dbReference type="EMBL" id="AJVK01018225">
    <property type="status" value="NOT_ANNOTATED_CDS"/>
    <property type="molecule type" value="Genomic_DNA"/>
</dbReference>
<dbReference type="AlphaFoldDB" id="A0A1B0DPD2"/>
<dbReference type="InterPro" id="IPR001680">
    <property type="entry name" value="WD40_rpt"/>
</dbReference>
<dbReference type="VEuPathDB" id="VectorBase:PPAI010368"/>
<dbReference type="InterPro" id="IPR020472">
    <property type="entry name" value="WD40_PAC1"/>
</dbReference>
<dbReference type="PROSITE" id="PS50294">
    <property type="entry name" value="WD_REPEATS_REGION"/>
    <property type="match status" value="2"/>
</dbReference>
<keyword evidence="3" id="KW-0677">Repeat</keyword>
<comment type="subcellular location">
    <subcellularLocation>
        <location evidence="1">Nucleus</location>
    </subcellularLocation>
</comment>
<dbReference type="FunFam" id="2.130.10.10:FF:000509">
    <property type="entry name" value="U3 small nucleolar RNA-interacting protein"/>
    <property type="match status" value="1"/>
</dbReference>
<dbReference type="PROSITE" id="PS50082">
    <property type="entry name" value="WD_REPEATS_2"/>
    <property type="match status" value="3"/>
</dbReference>
<accession>A0A1B0DPD2</accession>
<evidence type="ECO:0000313" key="6">
    <source>
        <dbReference type="EnsemblMetazoa" id="PPAI010368-PA"/>
    </source>
</evidence>
<dbReference type="InterPro" id="IPR039241">
    <property type="entry name" value="Rrp9-like"/>
</dbReference>
<dbReference type="Pfam" id="PF00400">
    <property type="entry name" value="WD40"/>
    <property type="match status" value="5"/>
</dbReference>
<organism evidence="6 7">
    <name type="scientific">Phlebotomus papatasi</name>
    <name type="common">Sandfly</name>
    <dbReference type="NCBI Taxonomy" id="29031"/>
    <lineage>
        <taxon>Eukaryota</taxon>
        <taxon>Metazoa</taxon>
        <taxon>Ecdysozoa</taxon>
        <taxon>Arthropoda</taxon>
        <taxon>Hexapoda</taxon>
        <taxon>Insecta</taxon>
        <taxon>Pterygota</taxon>
        <taxon>Neoptera</taxon>
        <taxon>Endopterygota</taxon>
        <taxon>Diptera</taxon>
        <taxon>Nematocera</taxon>
        <taxon>Psychodoidea</taxon>
        <taxon>Psychodidae</taxon>
        <taxon>Phlebotomus</taxon>
        <taxon>Phlebotomus</taxon>
    </lineage>
</organism>
<evidence type="ECO:0000256" key="4">
    <source>
        <dbReference type="ARBA" id="ARBA00023242"/>
    </source>
</evidence>
<dbReference type="SUPFAM" id="SSF50978">
    <property type="entry name" value="WD40 repeat-like"/>
    <property type="match status" value="1"/>
</dbReference>
<dbReference type="PANTHER" id="PTHR19865">
    <property type="entry name" value="U3 SMALL NUCLEOLAR RNA INTERACTING PROTEIN 2"/>
    <property type="match status" value="1"/>
</dbReference>
<dbReference type="PANTHER" id="PTHR19865:SF0">
    <property type="entry name" value="U3 SMALL NUCLEOLAR RNA-INTERACTING PROTEIN 2"/>
    <property type="match status" value="1"/>
</dbReference>
<dbReference type="EnsemblMetazoa" id="PPAI010368-RA">
    <property type="protein sequence ID" value="PPAI010368-PA"/>
    <property type="gene ID" value="PPAI010368"/>
</dbReference>
<sequence length="479" mass="53254">MFCSEITTNPGIVLNSDKMSFFIRGKAGGKPGGKPKDKVKKNFPPAEQKFLGKRKKFEDEEVESDEEILSNDEDLPAAESSEDELETPQEKRLRLAKKYLEEIEKEEQKRAEEGNSAANVDKRLTNEYLDSVGKLRRFVAGSYLGVEEDRIQMLKHKSQKAPVTCLCLSRDGKWLFSGSKSPAIVKWSVEDWRPMGVISLLDRGQENGKKVKVQGVCLTITSDGKFLAVADGSAGIRVYCPESLGSLGVLRAHRKPVTALVARKDTHEIYSGSSDKTVIVWSLDEMAKIEVMFGHQATVTDLDALTRDRAISSGGNDCSIRIWKVSEESQLVYNGHSGNIDSVRLINEENFLSCGDDGSLCVWSTMKKKPLCVQALAHGKSPENNEANWISAIATYTNTDLVASGSCDGFIRVWKLESHFRKCVKIMEIPVPGFVNALTFTPDGNHLIAALGQEHRLGRWWRIAQAKNCIAVIPFRRKT</sequence>
<feature type="region of interest" description="Disordered" evidence="5">
    <location>
        <begin position="25"/>
        <end position="91"/>
    </location>
</feature>
<dbReference type="InterPro" id="IPR036322">
    <property type="entry name" value="WD40_repeat_dom_sf"/>
</dbReference>
<dbReference type="PRINTS" id="PR00320">
    <property type="entry name" value="GPROTEINBRPT"/>
</dbReference>
<evidence type="ECO:0000256" key="3">
    <source>
        <dbReference type="ARBA" id="ARBA00022737"/>
    </source>
</evidence>
<dbReference type="InterPro" id="IPR015943">
    <property type="entry name" value="WD40/YVTN_repeat-like_dom_sf"/>
</dbReference>
<dbReference type="GO" id="GO:0034511">
    <property type="term" value="F:U3 snoRNA binding"/>
    <property type="evidence" value="ECO:0007669"/>
    <property type="project" value="InterPro"/>
</dbReference>